<gene>
    <name evidence="2" type="ORF">LCGC14_2847310</name>
</gene>
<dbReference type="EMBL" id="LAZR01054663">
    <property type="protein sequence ID" value="KKK78065.1"/>
    <property type="molecule type" value="Genomic_DNA"/>
</dbReference>
<comment type="caution">
    <text evidence="2">The sequence shown here is derived from an EMBL/GenBank/DDBJ whole genome shotgun (WGS) entry which is preliminary data.</text>
</comment>
<dbReference type="Pfam" id="PF13399">
    <property type="entry name" value="LytR_C"/>
    <property type="match status" value="1"/>
</dbReference>
<name>A0A0F8YW63_9ZZZZ</name>
<feature type="domain" description="LytR/CpsA/Psr regulator C-terminal" evidence="1">
    <location>
        <begin position="51"/>
        <end position="143"/>
    </location>
</feature>
<accession>A0A0F8YW63</accession>
<protein>
    <recommendedName>
        <fullName evidence="1">LytR/CpsA/Psr regulator C-terminal domain-containing protein</fullName>
    </recommendedName>
</protein>
<organism evidence="2">
    <name type="scientific">marine sediment metagenome</name>
    <dbReference type="NCBI Taxonomy" id="412755"/>
    <lineage>
        <taxon>unclassified sequences</taxon>
        <taxon>metagenomes</taxon>
        <taxon>ecological metagenomes</taxon>
    </lineage>
</organism>
<proteinExistence type="predicted"/>
<dbReference type="InterPro" id="IPR027381">
    <property type="entry name" value="LytR/CpsA/Psr_C"/>
</dbReference>
<evidence type="ECO:0000259" key="1">
    <source>
        <dbReference type="Pfam" id="PF13399"/>
    </source>
</evidence>
<evidence type="ECO:0000313" key="2">
    <source>
        <dbReference type="EMBL" id="KKK78065.1"/>
    </source>
</evidence>
<dbReference type="AlphaFoldDB" id="A0A0F8YW63"/>
<reference evidence="2" key="1">
    <citation type="journal article" date="2015" name="Nature">
        <title>Complex archaea that bridge the gap between prokaryotes and eukaryotes.</title>
        <authorList>
            <person name="Spang A."/>
            <person name="Saw J.H."/>
            <person name="Jorgensen S.L."/>
            <person name="Zaremba-Niedzwiedzka K."/>
            <person name="Martijn J."/>
            <person name="Lind A.E."/>
            <person name="van Eijk R."/>
            <person name="Schleper C."/>
            <person name="Guy L."/>
            <person name="Ettema T.J."/>
        </authorList>
    </citation>
    <scope>NUCLEOTIDE SEQUENCE</scope>
</reference>
<sequence length="155" mass="16569">TNEIRMVSIASATYPCGECFAAKLDADWDKVEELKAQVFADGKIQAEGALVELQNGTGQQGLDEEFASLLRRRGISEQDLLLSDAVAVRSRTLIVDLSGKEYTAQKLAEWLNLPGDRIIDISDPAAAGFTESTGDIVVVLGSDARLTTAVLPTGN</sequence>
<feature type="non-terminal residue" evidence="2">
    <location>
        <position position="1"/>
    </location>
</feature>